<dbReference type="GO" id="GO:0048367">
    <property type="term" value="P:shoot system development"/>
    <property type="evidence" value="ECO:0007669"/>
    <property type="project" value="InterPro"/>
</dbReference>
<keyword evidence="3" id="KW-1185">Reference proteome</keyword>
<organism evidence="2 3">
    <name type="scientific">Arabidopsis arenosa</name>
    <name type="common">Sand rock-cress</name>
    <name type="synonym">Cardaminopsis arenosa</name>
    <dbReference type="NCBI Taxonomy" id="38785"/>
    <lineage>
        <taxon>Eukaryota</taxon>
        <taxon>Viridiplantae</taxon>
        <taxon>Streptophyta</taxon>
        <taxon>Embryophyta</taxon>
        <taxon>Tracheophyta</taxon>
        <taxon>Spermatophyta</taxon>
        <taxon>Magnoliopsida</taxon>
        <taxon>eudicotyledons</taxon>
        <taxon>Gunneridae</taxon>
        <taxon>Pentapetalae</taxon>
        <taxon>rosids</taxon>
        <taxon>malvids</taxon>
        <taxon>Brassicales</taxon>
        <taxon>Brassicaceae</taxon>
        <taxon>Camelineae</taxon>
        <taxon>Arabidopsis</taxon>
    </lineage>
</organism>
<keyword evidence="1" id="KW-0175">Coiled coil</keyword>
<evidence type="ECO:0000256" key="1">
    <source>
        <dbReference type="SAM" id="Coils"/>
    </source>
</evidence>
<name>A0A8S1ZEF5_ARAAE</name>
<evidence type="ECO:0000313" key="3">
    <source>
        <dbReference type="Proteomes" id="UP000682877"/>
    </source>
</evidence>
<dbReference type="PANTHER" id="PTHR33070:SF7">
    <property type="entry name" value="RX N-TERMINAL DOMAIN-CONTAINING PROTEIN"/>
    <property type="match status" value="1"/>
</dbReference>
<dbReference type="Pfam" id="PF03087">
    <property type="entry name" value="BPS1"/>
    <property type="match status" value="1"/>
</dbReference>
<feature type="coiled-coil region" evidence="1">
    <location>
        <begin position="187"/>
        <end position="214"/>
    </location>
</feature>
<accession>A0A8S1ZEF5</accession>
<dbReference type="PANTHER" id="PTHR33070">
    <property type="entry name" value="OS06G0725500 PROTEIN"/>
    <property type="match status" value="1"/>
</dbReference>
<dbReference type="Proteomes" id="UP000682877">
    <property type="component" value="Chromosome 1"/>
</dbReference>
<proteinExistence type="predicted"/>
<reference evidence="2" key="1">
    <citation type="submission" date="2021-01" db="EMBL/GenBank/DDBJ databases">
        <authorList>
            <person name="Bezrukov I."/>
        </authorList>
    </citation>
    <scope>NUCLEOTIDE SEQUENCE</scope>
</reference>
<evidence type="ECO:0000313" key="2">
    <source>
        <dbReference type="EMBL" id="CAE5958059.1"/>
    </source>
</evidence>
<dbReference type="EMBL" id="LR999451">
    <property type="protein sequence ID" value="CAE5958059.1"/>
    <property type="molecule type" value="Genomic_DNA"/>
</dbReference>
<dbReference type="GO" id="GO:0048364">
    <property type="term" value="P:root development"/>
    <property type="evidence" value="ECO:0007669"/>
    <property type="project" value="InterPro"/>
</dbReference>
<sequence length="234" mass="26681">MALLDLEGLRELQDCANYLLDHCPEARESLCQQGKENWIEQVSEASLIMLDVCNVSKDVMALVRHGLQDLQLTLRCNGSNLTEKIAAYNRYRNKLKKETLKCLNSLKSIEGGRGMMEMMEMQSIEQNLLFVAEVLREVRRAIVTMVDSLFSLVCVPWLERKPSIGSYSSIFTMQFCCFDDAWDEVAMQSASTRLEAAEITVEELEIELECIFRRLIQTRVSLLNILTANKTSPV</sequence>
<dbReference type="AlphaFoldDB" id="A0A8S1ZEF5"/>
<protein>
    <submittedName>
        <fullName evidence="2">Uncharacterized protein</fullName>
    </submittedName>
</protein>
<dbReference type="InterPro" id="IPR004320">
    <property type="entry name" value="BPS1_pln"/>
</dbReference>
<gene>
    <name evidence="2" type="ORF">AARE701A_LOCUS1700</name>
</gene>